<comment type="caution">
    <text evidence="1">The sequence shown here is derived from an EMBL/GenBank/DDBJ whole genome shotgun (WGS) entry which is preliminary data.</text>
</comment>
<accession>A0A815VTB8</accession>
<reference evidence="1" key="1">
    <citation type="submission" date="2021-02" db="EMBL/GenBank/DDBJ databases">
        <authorList>
            <person name="Nowell W R."/>
        </authorList>
    </citation>
    <scope>NUCLEOTIDE SEQUENCE</scope>
</reference>
<evidence type="ECO:0000313" key="2">
    <source>
        <dbReference type="EMBL" id="CAF4268564.1"/>
    </source>
</evidence>
<sequence>MHRCRRSQYDIYDSYYCAITEPGYAYCHLPKSRMYEVHYRSDRNRALRSAYAEKNGTEPRFTTFSSTPNNPNFCATLDYIFFNGRLAVETVIPLPNYLTSYLISSELGEQID</sequence>
<dbReference type="Gene3D" id="3.60.10.10">
    <property type="entry name" value="Endonuclease/exonuclease/phosphatase"/>
    <property type="match status" value="1"/>
</dbReference>
<dbReference type="Proteomes" id="UP000681720">
    <property type="component" value="Unassembled WGS sequence"/>
</dbReference>
<organism evidence="1 3">
    <name type="scientific">Rotaria magnacalcarata</name>
    <dbReference type="NCBI Taxonomy" id="392030"/>
    <lineage>
        <taxon>Eukaryota</taxon>
        <taxon>Metazoa</taxon>
        <taxon>Spiralia</taxon>
        <taxon>Gnathifera</taxon>
        <taxon>Rotifera</taxon>
        <taxon>Eurotatoria</taxon>
        <taxon>Bdelloidea</taxon>
        <taxon>Philodinida</taxon>
        <taxon>Philodinidae</taxon>
        <taxon>Rotaria</taxon>
    </lineage>
</organism>
<dbReference type="InterPro" id="IPR036691">
    <property type="entry name" value="Endo/exonu/phosph_ase_sf"/>
</dbReference>
<protein>
    <submittedName>
        <fullName evidence="1">Uncharacterized protein</fullName>
    </submittedName>
</protein>
<name>A0A815VTB8_9BILA</name>
<dbReference type="EMBL" id="CAJOBJ010030240">
    <property type="protein sequence ID" value="CAF4268564.1"/>
    <property type="molecule type" value="Genomic_DNA"/>
</dbReference>
<proteinExistence type="predicted"/>
<evidence type="ECO:0000313" key="3">
    <source>
        <dbReference type="Proteomes" id="UP000663834"/>
    </source>
</evidence>
<dbReference type="AlphaFoldDB" id="A0A815VTB8"/>
<gene>
    <name evidence="2" type="ORF">GIL414_LOCUS24449</name>
    <name evidence="1" type="ORF">KQP761_LOCUS16652</name>
</gene>
<dbReference type="EMBL" id="CAJNOW010008384">
    <property type="protein sequence ID" value="CAF1536274.1"/>
    <property type="molecule type" value="Genomic_DNA"/>
</dbReference>
<dbReference type="Proteomes" id="UP000663834">
    <property type="component" value="Unassembled WGS sequence"/>
</dbReference>
<evidence type="ECO:0000313" key="1">
    <source>
        <dbReference type="EMBL" id="CAF1536274.1"/>
    </source>
</evidence>
<dbReference type="OrthoDB" id="2866996at2759"/>